<sequence length="15" mass="1584">MCTNDCSRVLNISAG</sequence>
<protein>
    <submittedName>
        <fullName evidence="1">Uncharacterized protein</fullName>
    </submittedName>
</protein>
<dbReference type="EMBL" id="GBRH01270561">
    <property type="protein sequence ID" value="JAD27334.1"/>
    <property type="molecule type" value="Transcribed_RNA"/>
</dbReference>
<reference evidence="1" key="2">
    <citation type="journal article" date="2015" name="Data Brief">
        <title>Shoot transcriptome of the giant reed, Arundo donax.</title>
        <authorList>
            <person name="Barrero R.A."/>
            <person name="Guerrero F.D."/>
            <person name="Moolhuijzen P."/>
            <person name="Goolsby J.A."/>
            <person name="Tidwell J."/>
            <person name="Bellgard S.E."/>
            <person name="Bellgard M.I."/>
        </authorList>
    </citation>
    <scope>NUCLEOTIDE SEQUENCE</scope>
    <source>
        <tissue evidence="1">Shoot tissue taken approximately 20 cm above the soil surface</tissue>
    </source>
</reference>
<name>A0A0A8YLW6_ARUDO</name>
<evidence type="ECO:0000313" key="1">
    <source>
        <dbReference type="EMBL" id="JAD27334.1"/>
    </source>
</evidence>
<accession>A0A0A8YLW6</accession>
<reference evidence="1" key="1">
    <citation type="submission" date="2014-09" db="EMBL/GenBank/DDBJ databases">
        <authorList>
            <person name="Magalhaes I.L.F."/>
            <person name="Oliveira U."/>
            <person name="Santos F.R."/>
            <person name="Vidigal T.H.D.A."/>
            <person name="Brescovit A.D."/>
            <person name="Santos A.J."/>
        </authorList>
    </citation>
    <scope>NUCLEOTIDE SEQUENCE</scope>
    <source>
        <tissue evidence="1">Shoot tissue taken approximately 20 cm above the soil surface</tissue>
    </source>
</reference>
<proteinExistence type="predicted"/>
<organism evidence="1">
    <name type="scientific">Arundo donax</name>
    <name type="common">Giant reed</name>
    <name type="synonym">Donax arundinaceus</name>
    <dbReference type="NCBI Taxonomy" id="35708"/>
    <lineage>
        <taxon>Eukaryota</taxon>
        <taxon>Viridiplantae</taxon>
        <taxon>Streptophyta</taxon>
        <taxon>Embryophyta</taxon>
        <taxon>Tracheophyta</taxon>
        <taxon>Spermatophyta</taxon>
        <taxon>Magnoliopsida</taxon>
        <taxon>Liliopsida</taxon>
        <taxon>Poales</taxon>
        <taxon>Poaceae</taxon>
        <taxon>PACMAD clade</taxon>
        <taxon>Arundinoideae</taxon>
        <taxon>Arundineae</taxon>
        <taxon>Arundo</taxon>
    </lineage>
</organism>